<reference evidence="1" key="1">
    <citation type="submission" date="2024-09" db="EMBL/GenBank/DDBJ databases">
        <title>Black Yeasts Isolated from many extreme environments.</title>
        <authorList>
            <person name="Coleine C."/>
            <person name="Stajich J.E."/>
            <person name="Selbmann L."/>
        </authorList>
    </citation>
    <scope>NUCLEOTIDE SEQUENCE</scope>
    <source>
        <strain evidence="1">CCFEE 5737</strain>
    </source>
</reference>
<evidence type="ECO:0000313" key="2">
    <source>
        <dbReference type="Proteomes" id="UP001186974"/>
    </source>
</evidence>
<comment type="caution">
    <text evidence="1">The sequence shown here is derived from an EMBL/GenBank/DDBJ whole genome shotgun (WGS) entry which is preliminary data.</text>
</comment>
<evidence type="ECO:0000313" key="1">
    <source>
        <dbReference type="EMBL" id="KAK3080777.1"/>
    </source>
</evidence>
<dbReference type="Proteomes" id="UP001186974">
    <property type="component" value="Unassembled WGS sequence"/>
</dbReference>
<protein>
    <submittedName>
        <fullName evidence="1">Uncharacterized protein</fullName>
    </submittedName>
</protein>
<proteinExistence type="predicted"/>
<sequence>MAEDVGELGLEGINKITDKYFDHLPHHADTFYDNAGKSFKRKNKNHPAHPDNESNQGGPAQSQANHGRSRSEHRDRDTGEKTTRPSRDHYERQKAMSDDGHDAPDAPDDAHNDDYTQPHDDAEDGYYAARRRQGKRGAGRQPRGDKIYTEQDYRRDDYAAATQGAYMSGAANGAYPPYVPYQSQASHPNGHGYGYEQQQPYQQRDYHDVGPDSGGPVRDRNRERDIDGNLPPRRDKNPILGYYGPHPEDENLPPRRDKDPVIGEDGRRRSKSGHRERDRSSRPDRDNNRDRRYRDDLRNRDDEPHWKSTAAGAIAGGFLGREASKGDIVGAALGALLGGLAAREGLKEYEKRKEKDGGGGGKGRERRRSFGQ</sequence>
<keyword evidence="2" id="KW-1185">Reference proteome</keyword>
<organism evidence="1 2">
    <name type="scientific">Coniosporium uncinatum</name>
    <dbReference type="NCBI Taxonomy" id="93489"/>
    <lineage>
        <taxon>Eukaryota</taxon>
        <taxon>Fungi</taxon>
        <taxon>Dikarya</taxon>
        <taxon>Ascomycota</taxon>
        <taxon>Pezizomycotina</taxon>
        <taxon>Dothideomycetes</taxon>
        <taxon>Dothideomycetes incertae sedis</taxon>
        <taxon>Coniosporium</taxon>
    </lineage>
</organism>
<dbReference type="EMBL" id="JAWDJW010000406">
    <property type="protein sequence ID" value="KAK3080777.1"/>
    <property type="molecule type" value="Genomic_DNA"/>
</dbReference>
<accession>A0ACC3DW30</accession>
<name>A0ACC3DW30_9PEZI</name>
<gene>
    <name evidence="1" type="ORF">LTS18_013232</name>
</gene>